<evidence type="ECO:0000256" key="1">
    <source>
        <dbReference type="SAM" id="Coils"/>
    </source>
</evidence>
<reference evidence="3" key="1">
    <citation type="submission" date="2025-08" db="UniProtKB">
        <authorList>
            <consortium name="RefSeq"/>
        </authorList>
    </citation>
    <scope>IDENTIFICATION</scope>
    <source>
        <strain evidence="3">J_2021</strain>
        <tissue evidence="3">Erythrocytes</tissue>
    </source>
</reference>
<name>A0A8J1MT71_XENLA</name>
<protein>
    <submittedName>
        <fullName evidence="3">Protein FAM135A-like</fullName>
    </submittedName>
</protein>
<dbReference type="KEGG" id="xla:108696408"/>
<evidence type="ECO:0000313" key="3">
    <source>
        <dbReference type="RefSeq" id="XP_041444967.1"/>
    </source>
</evidence>
<organism evidence="2 3">
    <name type="scientific">Xenopus laevis</name>
    <name type="common">African clawed frog</name>
    <dbReference type="NCBI Taxonomy" id="8355"/>
    <lineage>
        <taxon>Eukaryota</taxon>
        <taxon>Metazoa</taxon>
        <taxon>Chordata</taxon>
        <taxon>Craniata</taxon>
        <taxon>Vertebrata</taxon>
        <taxon>Euteleostomi</taxon>
        <taxon>Amphibia</taxon>
        <taxon>Batrachia</taxon>
        <taxon>Anura</taxon>
        <taxon>Pipoidea</taxon>
        <taxon>Pipidae</taxon>
        <taxon>Xenopodinae</taxon>
        <taxon>Xenopus</taxon>
        <taxon>Xenopus</taxon>
    </lineage>
</organism>
<accession>A0A8J1MT71</accession>
<dbReference type="GeneID" id="108696408"/>
<dbReference type="AlphaFoldDB" id="A0A8J1MT71"/>
<dbReference type="OrthoDB" id="273452at2759"/>
<dbReference type="Proteomes" id="UP000186698">
    <property type="component" value="Chromosome 1L"/>
</dbReference>
<proteinExistence type="predicted"/>
<dbReference type="RefSeq" id="XP_041444967.1">
    <property type="nucleotide sequence ID" value="XM_041589033.1"/>
</dbReference>
<sequence>MTLHFNLHRGTHGHMNIMFQTFSKLSIIVHGLLVLLQPPLKRFPEKSSVFQRILPNWWTKAKIPTLESVIFGKNFKKKLTADGKGFVIEEKYLQHAYRFLSTLRSCLLLSYDGLYSYCTSVSETLPSSCKLELEKLDMKARLSELSDKVTEIEDANDLAEAINGTLIELSAQLLNLWGIFLRSSLESKQEKKQIKEEKFKKLFFSTDHPRHEAILYDEKIAQSHEEIYKEVKKAPKVSRSLECREADMVSKSAPVIFEDRYLEPDAIGCSEDDKSTPVACTEDTRKKLTLIRTVRAIDGYPDLSASFFDIPSPLRNG</sequence>
<feature type="coiled-coil region" evidence="1">
    <location>
        <begin position="135"/>
        <end position="162"/>
    </location>
</feature>
<gene>
    <name evidence="3" type="primary">LOC108696408</name>
</gene>
<keyword evidence="1" id="KW-0175">Coiled coil</keyword>
<keyword evidence="2" id="KW-1185">Reference proteome</keyword>
<evidence type="ECO:0000313" key="2">
    <source>
        <dbReference type="Proteomes" id="UP000186698"/>
    </source>
</evidence>